<proteinExistence type="predicted"/>
<name>A0ABD3XIT7_SINWO</name>
<gene>
    <name evidence="3" type="ORF">ACJMK2_026178</name>
</gene>
<evidence type="ECO:0000259" key="2">
    <source>
        <dbReference type="PROSITE" id="PS50835"/>
    </source>
</evidence>
<protein>
    <recommendedName>
        <fullName evidence="2">Ig-like domain-containing protein</fullName>
    </recommendedName>
</protein>
<organism evidence="3 4">
    <name type="scientific">Sinanodonta woodiana</name>
    <name type="common">Chinese pond mussel</name>
    <name type="synonym">Anodonta woodiana</name>
    <dbReference type="NCBI Taxonomy" id="1069815"/>
    <lineage>
        <taxon>Eukaryota</taxon>
        <taxon>Metazoa</taxon>
        <taxon>Spiralia</taxon>
        <taxon>Lophotrochozoa</taxon>
        <taxon>Mollusca</taxon>
        <taxon>Bivalvia</taxon>
        <taxon>Autobranchia</taxon>
        <taxon>Heteroconchia</taxon>
        <taxon>Palaeoheterodonta</taxon>
        <taxon>Unionida</taxon>
        <taxon>Unionoidea</taxon>
        <taxon>Unionidae</taxon>
        <taxon>Unioninae</taxon>
        <taxon>Sinanodonta</taxon>
    </lineage>
</organism>
<evidence type="ECO:0000313" key="4">
    <source>
        <dbReference type="Proteomes" id="UP001634394"/>
    </source>
</evidence>
<sequence>MDIIYFAVLILILFNAKKSDECDNVDIFAMAGCNISLTWILPDTRRDILSFSIRSSYEKNIANLRGAQTNCEVGNISSVICNVYSSDDGLIVVLNLFNATEGQSGNYTFWKRTLFLEQSSNTSKQLVVIGKPTIMEVQKPILGLPFQMICNTTYEQEHYLYRWRINDIQSTAVYNGNTYTISSLGMNNNFNNVTCQVCFNETARNLSCVTCGNDGCSKYSDPYTIQVLYGPDNVSLSRGERHFYLKEHDIFSIDCFANCYPKCIFWWKGRDTIESQKLTIIFESRMTGQYACHVTNQQTNVTLVSDPIIVHDATE</sequence>
<accession>A0ABD3XIT7</accession>
<dbReference type="Proteomes" id="UP001634394">
    <property type="component" value="Unassembled WGS sequence"/>
</dbReference>
<dbReference type="PROSITE" id="PS50835">
    <property type="entry name" value="IG_LIKE"/>
    <property type="match status" value="1"/>
</dbReference>
<dbReference type="AlphaFoldDB" id="A0ABD3XIT7"/>
<feature type="domain" description="Ig-like" evidence="2">
    <location>
        <begin position="222"/>
        <end position="302"/>
    </location>
</feature>
<feature type="non-terminal residue" evidence="3">
    <location>
        <position position="315"/>
    </location>
</feature>
<evidence type="ECO:0000256" key="1">
    <source>
        <dbReference type="SAM" id="SignalP"/>
    </source>
</evidence>
<reference evidence="3 4" key="1">
    <citation type="submission" date="2024-11" db="EMBL/GenBank/DDBJ databases">
        <title>Chromosome-level genome assembly of the freshwater bivalve Anodonta woodiana.</title>
        <authorList>
            <person name="Chen X."/>
        </authorList>
    </citation>
    <scope>NUCLEOTIDE SEQUENCE [LARGE SCALE GENOMIC DNA]</scope>
    <source>
        <strain evidence="3">MN2024</strain>
        <tissue evidence="3">Gills</tissue>
    </source>
</reference>
<keyword evidence="1" id="KW-0732">Signal</keyword>
<dbReference type="InterPro" id="IPR007110">
    <property type="entry name" value="Ig-like_dom"/>
</dbReference>
<keyword evidence="4" id="KW-1185">Reference proteome</keyword>
<feature type="chain" id="PRO_5044770125" description="Ig-like domain-containing protein" evidence="1">
    <location>
        <begin position="20"/>
        <end position="315"/>
    </location>
</feature>
<feature type="signal peptide" evidence="1">
    <location>
        <begin position="1"/>
        <end position="19"/>
    </location>
</feature>
<dbReference type="EMBL" id="JBJQND010000002">
    <property type="protein sequence ID" value="KAL3886169.1"/>
    <property type="molecule type" value="Genomic_DNA"/>
</dbReference>
<evidence type="ECO:0000313" key="3">
    <source>
        <dbReference type="EMBL" id="KAL3886169.1"/>
    </source>
</evidence>
<comment type="caution">
    <text evidence="3">The sequence shown here is derived from an EMBL/GenBank/DDBJ whole genome shotgun (WGS) entry which is preliminary data.</text>
</comment>